<dbReference type="Proteomes" id="UP001642260">
    <property type="component" value="Unassembled WGS sequence"/>
</dbReference>
<accession>A0ABC8L0P2</accession>
<dbReference type="AlphaFoldDB" id="A0ABC8L0P2"/>
<evidence type="ECO:0000313" key="2">
    <source>
        <dbReference type="Proteomes" id="UP001642260"/>
    </source>
</evidence>
<dbReference type="EMBL" id="CAKOAT010402932">
    <property type="protein sequence ID" value="CAH8367293.1"/>
    <property type="molecule type" value="Genomic_DNA"/>
</dbReference>
<reference evidence="1 2" key="1">
    <citation type="submission" date="2022-03" db="EMBL/GenBank/DDBJ databases">
        <authorList>
            <person name="Macdonald S."/>
            <person name="Ahmed S."/>
            <person name="Newling K."/>
        </authorList>
    </citation>
    <scope>NUCLEOTIDE SEQUENCE [LARGE SCALE GENOMIC DNA]</scope>
</reference>
<keyword evidence="2" id="KW-1185">Reference proteome</keyword>
<proteinExistence type="predicted"/>
<name>A0ABC8L0P2_ERUVS</name>
<gene>
    <name evidence="1" type="ORF">ERUC_LOCUS30776</name>
</gene>
<sequence>MFLNVRTWLEEIALLVTVDPKFSLEMAYAYNFLANQDCNTPPFREIIELENNDDEVMVHETLKNVVRVGAGDIVPDYISQADAPPVFWDVGMDLMNYTTHGNNRGPAGEAIQNGMRFWEEVANEGGCENQKTNEGITNTVRDDESGGSSTWLTNTNLVPNGVRIQVPMNEMVEEQRVDLLDDSEFVLQKIQWYMLIKIYE</sequence>
<organism evidence="1 2">
    <name type="scientific">Eruca vesicaria subsp. sativa</name>
    <name type="common">Garden rocket</name>
    <name type="synonym">Eruca sativa</name>
    <dbReference type="NCBI Taxonomy" id="29727"/>
    <lineage>
        <taxon>Eukaryota</taxon>
        <taxon>Viridiplantae</taxon>
        <taxon>Streptophyta</taxon>
        <taxon>Embryophyta</taxon>
        <taxon>Tracheophyta</taxon>
        <taxon>Spermatophyta</taxon>
        <taxon>Magnoliopsida</taxon>
        <taxon>eudicotyledons</taxon>
        <taxon>Gunneridae</taxon>
        <taxon>Pentapetalae</taxon>
        <taxon>rosids</taxon>
        <taxon>malvids</taxon>
        <taxon>Brassicales</taxon>
        <taxon>Brassicaceae</taxon>
        <taxon>Brassiceae</taxon>
        <taxon>Eruca</taxon>
    </lineage>
</organism>
<evidence type="ECO:0000313" key="1">
    <source>
        <dbReference type="EMBL" id="CAH8367293.1"/>
    </source>
</evidence>
<protein>
    <submittedName>
        <fullName evidence="1">Uncharacterized protein</fullName>
    </submittedName>
</protein>
<comment type="caution">
    <text evidence="1">The sequence shown here is derived from an EMBL/GenBank/DDBJ whole genome shotgun (WGS) entry which is preliminary data.</text>
</comment>